<evidence type="ECO:0000313" key="2">
    <source>
        <dbReference type="Proteomes" id="UP001345219"/>
    </source>
</evidence>
<dbReference type="EMBL" id="JAXIOK010000016">
    <property type="protein sequence ID" value="KAK4751985.1"/>
    <property type="molecule type" value="Genomic_DNA"/>
</dbReference>
<dbReference type="AlphaFoldDB" id="A0AAN7PUS0"/>
<sequence>MDQSLVSNFDFLPAQRAVNILRKPIVTLNERKEMYLAELTEKCTYLIAEIYVALLWLKRQQLQLKLLKEINIKLPEDGVTSALLAGNGLTNQLHGKVVL</sequence>
<dbReference type="Proteomes" id="UP001345219">
    <property type="component" value="Chromosome 16"/>
</dbReference>
<name>A0AAN7PUS0_9MYRT</name>
<gene>
    <name evidence="1" type="ORF">SAY87_020783</name>
</gene>
<keyword evidence="2" id="KW-1185">Reference proteome</keyword>
<organism evidence="1 2">
    <name type="scientific">Trapa incisa</name>
    <dbReference type="NCBI Taxonomy" id="236973"/>
    <lineage>
        <taxon>Eukaryota</taxon>
        <taxon>Viridiplantae</taxon>
        <taxon>Streptophyta</taxon>
        <taxon>Embryophyta</taxon>
        <taxon>Tracheophyta</taxon>
        <taxon>Spermatophyta</taxon>
        <taxon>Magnoliopsida</taxon>
        <taxon>eudicotyledons</taxon>
        <taxon>Gunneridae</taxon>
        <taxon>Pentapetalae</taxon>
        <taxon>rosids</taxon>
        <taxon>malvids</taxon>
        <taxon>Myrtales</taxon>
        <taxon>Lythraceae</taxon>
        <taxon>Trapa</taxon>
    </lineage>
</organism>
<accession>A0AAN7PUS0</accession>
<reference evidence="1 2" key="1">
    <citation type="journal article" date="2023" name="Hortic Res">
        <title>Pangenome of water caltrop reveals structural variations and asymmetric subgenome divergence after allopolyploidization.</title>
        <authorList>
            <person name="Zhang X."/>
            <person name="Chen Y."/>
            <person name="Wang L."/>
            <person name="Yuan Y."/>
            <person name="Fang M."/>
            <person name="Shi L."/>
            <person name="Lu R."/>
            <person name="Comes H.P."/>
            <person name="Ma Y."/>
            <person name="Chen Y."/>
            <person name="Huang G."/>
            <person name="Zhou Y."/>
            <person name="Zheng Z."/>
            <person name="Qiu Y."/>
        </authorList>
    </citation>
    <scope>NUCLEOTIDE SEQUENCE [LARGE SCALE GENOMIC DNA]</scope>
    <source>
        <tissue evidence="1">Roots</tissue>
    </source>
</reference>
<evidence type="ECO:0000313" key="1">
    <source>
        <dbReference type="EMBL" id="KAK4751985.1"/>
    </source>
</evidence>
<protein>
    <submittedName>
        <fullName evidence="1">Uncharacterized protein</fullName>
    </submittedName>
</protein>
<proteinExistence type="predicted"/>
<comment type="caution">
    <text evidence="1">The sequence shown here is derived from an EMBL/GenBank/DDBJ whole genome shotgun (WGS) entry which is preliminary data.</text>
</comment>